<accession>A0ABV2QHH1</accession>
<evidence type="ECO:0000256" key="5">
    <source>
        <dbReference type="ARBA" id="ARBA00023015"/>
    </source>
</evidence>
<dbReference type="Pfam" id="PF00309">
    <property type="entry name" value="Sigma54_AID"/>
    <property type="match status" value="1"/>
</dbReference>
<dbReference type="PANTHER" id="PTHR32248">
    <property type="entry name" value="RNA POLYMERASE SIGMA-54 FACTOR"/>
    <property type="match status" value="1"/>
</dbReference>
<keyword evidence="13" id="KW-1185">Reference proteome</keyword>
<dbReference type="NCBIfam" id="TIGR02395">
    <property type="entry name" value="rpoN_sigma"/>
    <property type="match status" value="1"/>
</dbReference>
<gene>
    <name evidence="12" type="ORF">ABIE13_005621</name>
</gene>
<evidence type="ECO:0000313" key="12">
    <source>
        <dbReference type="EMBL" id="MET4580480.1"/>
    </source>
</evidence>
<keyword evidence="4 9" id="KW-0548">Nucleotidyltransferase</keyword>
<dbReference type="PANTHER" id="PTHR32248:SF4">
    <property type="entry name" value="RNA POLYMERASE SIGMA-54 FACTOR"/>
    <property type="match status" value="1"/>
</dbReference>
<evidence type="ECO:0000256" key="6">
    <source>
        <dbReference type="ARBA" id="ARBA00023082"/>
    </source>
</evidence>
<keyword evidence="2 9" id="KW-0240">DNA-directed RNA polymerase</keyword>
<dbReference type="InterPro" id="IPR007634">
    <property type="entry name" value="RNA_pol_sigma_54_DNA-bd"/>
</dbReference>
<keyword evidence="5 9" id="KW-0805">Transcription regulation</keyword>
<name>A0ABV2QHH1_9BURK</name>
<dbReference type="Gene3D" id="1.10.10.1330">
    <property type="entry name" value="RNA polymerase sigma-54 factor, core-binding domain"/>
    <property type="match status" value="1"/>
</dbReference>
<dbReference type="EMBL" id="JBEPSH010000019">
    <property type="protein sequence ID" value="MET4580480.1"/>
    <property type="molecule type" value="Genomic_DNA"/>
</dbReference>
<evidence type="ECO:0000256" key="9">
    <source>
        <dbReference type="PIRNR" id="PIRNR000774"/>
    </source>
</evidence>
<evidence type="ECO:0000259" key="11">
    <source>
        <dbReference type="Pfam" id="PF04963"/>
    </source>
</evidence>
<dbReference type="InterPro" id="IPR007046">
    <property type="entry name" value="RNA_pol_sigma_54_core-bd"/>
</dbReference>
<dbReference type="Proteomes" id="UP001549320">
    <property type="component" value="Unassembled WGS sequence"/>
</dbReference>
<evidence type="ECO:0000256" key="8">
    <source>
        <dbReference type="ARBA" id="ARBA00023163"/>
    </source>
</evidence>
<keyword evidence="7 9" id="KW-0238">DNA-binding</keyword>
<dbReference type="InterPro" id="IPR000394">
    <property type="entry name" value="RNA_pol_sigma_54"/>
</dbReference>
<evidence type="ECO:0000256" key="3">
    <source>
        <dbReference type="ARBA" id="ARBA00022679"/>
    </source>
</evidence>
<dbReference type="Pfam" id="PF04963">
    <property type="entry name" value="Sigma54_CBD"/>
    <property type="match status" value="1"/>
</dbReference>
<evidence type="ECO:0000256" key="2">
    <source>
        <dbReference type="ARBA" id="ARBA00022478"/>
    </source>
</evidence>
<dbReference type="PIRSF" id="PIRSF000774">
    <property type="entry name" value="RpoN"/>
    <property type="match status" value="1"/>
</dbReference>
<keyword evidence="3 9" id="KW-0808">Transferase</keyword>
<dbReference type="PROSITE" id="PS00718">
    <property type="entry name" value="SIGMA54_2"/>
    <property type="match status" value="1"/>
</dbReference>
<evidence type="ECO:0000313" key="13">
    <source>
        <dbReference type="Proteomes" id="UP001549320"/>
    </source>
</evidence>
<evidence type="ECO:0000256" key="7">
    <source>
        <dbReference type="ARBA" id="ARBA00023125"/>
    </source>
</evidence>
<dbReference type="InterPro" id="IPR038709">
    <property type="entry name" value="RpoN_core-bd_sf"/>
</dbReference>
<reference evidence="12 13" key="1">
    <citation type="submission" date="2024-06" db="EMBL/GenBank/DDBJ databases">
        <title>Sorghum-associated microbial communities from plants grown in Nebraska, USA.</title>
        <authorList>
            <person name="Schachtman D."/>
        </authorList>
    </citation>
    <scope>NUCLEOTIDE SEQUENCE [LARGE SCALE GENOMIC DNA]</scope>
    <source>
        <strain evidence="12 13">2709</strain>
    </source>
</reference>
<dbReference type="Gene3D" id="1.10.10.60">
    <property type="entry name" value="Homeodomain-like"/>
    <property type="match status" value="1"/>
</dbReference>
<dbReference type="PROSITE" id="PS00717">
    <property type="entry name" value="SIGMA54_1"/>
    <property type="match status" value="1"/>
</dbReference>
<evidence type="ECO:0000256" key="4">
    <source>
        <dbReference type="ARBA" id="ARBA00022695"/>
    </source>
</evidence>
<dbReference type="PRINTS" id="PR00045">
    <property type="entry name" value="SIGMA54FCT"/>
</dbReference>
<protein>
    <recommendedName>
        <fullName evidence="9">RNA polymerase sigma-54 factor</fullName>
    </recommendedName>
</protein>
<keyword evidence="8 9" id="KW-0804">Transcription</keyword>
<keyword evidence="6 9" id="KW-0731">Sigma factor</keyword>
<dbReference type="NCBIfam" id="NF009118">
    <property type="entry name" value="PRK12469.1"/>
    <property type="match status" value="1"/>
</dbReference>
<proteinExistence type="inferred from homology"/>
<feature type="domain" description="RNA polymerase sigma factor 54 core-binding" evidence="11">
    <location>
        <begin position="122"/>
        <end position="314"/>
    </location>
</feature>
<dbReference type="Pfam" id="PF04552">
    <property type="entry name" value="Sigma54_DBD"/>
    <property type="match status" value="1"/>
</dbReference>
<comment type="function">
    <text evidence="9">Sigma factors are initiation factors that promote the attachment of RNA polymerase to specific initiation sites and are then released.</text>
</comment>
<organism evidence="12 13">
    <name type="scientific">Ottowia thiooxydans</name>
    <dbReference type="NCBI Taxonomy" id="219182"/>
    <lineage>
        <taxon>Bacteria</taxon>
        <taxon>Pseudomonadati</taxon>
        <taxon>Pseudomonadota</taxon>
        <taxon>Betaproteobacteria</taxon>
        <taxon>Burkholderiales</taxon>
        <taxon>Comamonadaceae</taxon>
        <taxon>Ottowia</taxon>
    </lineage>
</organism>
<comment type="caution">
    <text evidence="12">The sequence shown here is derived from an EMBL/GenBank/DDBJ whole genome shotgun (WGS) entry which is preliminary data.</text>
</comment>
<sequence length="487" mass="54392">MVVAFHVLFDIPRNAMSSLQINVGARQNHSLSPHLQRAVHMLQMSSLDFAALVRGKMEDNPFLEEEGIDTETAHEGLPSVDMAASTQDQAMDAEHSPDREIWLADAFQGSAHRAEGSDISAMDFTESPTTLAMHLHGQLNVMPLPARDLAMCQAIVESLDEDGYLRTDLHELVAILPESHAPHVDELAFALRLVQSLDPAGVAARSVGECLLLQCSGIDDPRMSELARRMVSEHLAAVAKRDVTGLSKRLGETPLFVEQTIDRIKRMNPRPGWSYSSSRVDYIVPDVIVRRDRKGWDVQLNPAVVPHVRLNKVYEKLFQRHKTKDHAQLIDHLQDAHWTMRNMEQRFATILGVAQAIVRKQQYFLEYGAMAMKPMILREIADEVGVHESTVSRVTNNKYMATPLGVFELKHFFSRSMTSASGEACSPTAIREVINDMIAAESPTSPLSDGDIARQLESQGLKVARRTVTKYRQLLGLEAGEKRKRLA</sequence>
<comment type="similarity">
    <text evidence="1 9">Belongs to the sigma-54 factor family.</text>
</comment>
<dbReference type="PROSITE" id="PS50044">
    <property type="entry name" value="SIGMA54_3"/>
    <property type="match status" value="1"/>
</dbReference>
<evidence type="ECO:0000256" key="1">
    <source>
        <dbReference type="ARBA" id="ARBA00008798"/>
    </source>
</evidence>
<evidence type="ECO:0000259" key="10">
    <source>
        <dbReference type="Pfam" id="PF04552"/>
    </source>
</evidence>
<feature type="domain" description="RNA polymerase sigma factor 54 DNA-binding" evidence="10">
    <location>
        <begin position="330"/>
        <end position="485"/>
    </location>
</feature>